<accession>A0A7Y3ZZF1</accession>
<sequence>MNHLSFFWLPENNDLLVKGIESEFSVLITHAITSGKITLPPIPDVVLKIQRLCTRDCTTVFNIADCLFEDPSLAAIVIRVANSVIFNRRNITCTDIVTAVSRLGILRVRDIVTAQAIEQLKHSVNLSRGCNQILINSAHTSRELAATMVMVVKGFKEIDPARYDNLETDKALLTGLLADIGLFCIVSEYHAYLEKGNYLNEEIAFQIFDNLCTSASELVLKQWGFDHDFLEVASNQAIQSIQSIQSKDVNVSYLDIARIANHILLFRRQDDKIDEHTVEFDVAGADILYKLSNLSDIEFKTKINQLISASGL</sequence>
<dbReference type="RefSeq" id="WP_171360421.1">
    <property type="nucleotide sequence ID" value="NZ_VTXC01000013.1"/>
</dbReference>
<evidence type="ECO:0000259" key="1">
    <source>
        <dbReference type="PROSITE" id="PS51833"/>
    </source>
</evidence>
<comment type="caution">
    <text evidence="2">The sequence shown here is derived from an EMBL/GenBank/DDBJ whole genome shotgun (WGS) entry which is preliminary data.</text>
</comment>
<gene>
    <name evidence="2" type="ORF">F0225_06670</name>
</gene>
<organism evidence="2 3">
    <name type="scientific">Vibrio pectenicida</name>
    <dbReference type="NCBI Taxonomy" id="62763"/>
    <lineage>
        <taxon>Bacteria</taxon>
        <taxon>Pseudomonadati</taxon>
        <taxon>Pseudomonadota</taxon>
        <taxon>Gammaproteobacteria</taxon>
        <taxon>Vibrionales</taxon>
        <taxon>Vibrionaceae</taxon>
        <taxon>Vibrio</taxon>
    </lineage>
</organism>
<dbReference type="PROSITE" id="PS51833">
    <property type="entry name" value="HDOD"/>
    <property type="match status" value="1"/>
</dbReference>
<dbReference type="PANTHER" id="PTHR33525">
    <property type="match status" value="1"/>
</dbReference>
<dbReference type="AlphaFoldDB" id="A0A7Y3ZZF1"/>
<dbReference type="Gene3D" id="1.10.3210.10">
    <property type="entry name" value="Hypothetical protein af1432"/>
    <property type="match status" value="1"/>
</dbReference>
<feature type="domain" description="HDOD" evidence="1">
    <location>
        <begin position="39"/>
        <end position="239"/>
    </location>
</feature>
<dbReference type="InterPro" id="IPR013976">
    <property type="entry name" value="HDOD"/>
</dbReference>
<dbReference type="PANTHER" id="PTHR33525:SF3">
    <property type="entry name" value="RIBONUCLEASE Y"/>
    <property type="match status" value="1"/>
</dbReference>
<dbReference type="EMBL" id="VTXC01000013">
    <property type="protein sequence ID" value="NOH71024.1"/>
    <property type="molecule type" value="Genomic_DNA"/>
</dbReference>
<protein>
    <submittedName>
        <fullName evidence="2">HDOD domain-containing protein</fullName>
    </submittedName>
</protein>
<dbReference type="Proteomes" id="UP000565719">
    <property type="component" value="Unassembled WGS sequence"/>
</dbReference>
<dbReference type="InterPro" id="IPR052340">
    <property type="entry name" value="RNase_Y/CdgJ"/>
</dbReference>
<name>A0A7Y3ZZF1_9VIBR</name>
<dbReference type="SUPFAM" id="SSF109604">
    <property type="entry name" value="HD-domain/PDEase-like"/>
    <property type="match status" value="1"/>
</dbReference>
<reference evidence="2 3" key="1">
    <citation type="submission" date="2019-09" db="EMBL/GenBank/DDBJ databases">
        <title>Draft genome sequencing and comparative genomics of hatchery-associated Vibrios.</title>
        <authorList>
            <person name="Kehlet-Delgado H."/>
            <person name="Mueller R.S."/>
        </authorList>
    </citation>
    <scope>NUCLEOTIDE SEQUENCE [LARGE SCALE GENOMIC DNA]</scope>
    <source>
        <strain evidence="2 3">99-46-Y</strain>
    </source>
</reference>
<evidence type="ECO:0000313" key="3">
    <source>
        <dbReference type="Proteomes" id="UP000565719"/>
    </source>
</evidence>
<proteinExistence type="predicted"/>
<dbReference type="Pfam" id="PF08668">
    <property type="entry name" value="HDOD"/>
    <property type="match status" value="1"/>
</dbReference>
<evidence type="ECO:0000313" key="2">
    <source>
        <dbReference type="EMBL" id="NOH71024.1"/>
    </source>
</evidence>